<keyword evidence="6" id="KW-0142">cGMP-binding</keyword>
<dbReference type="InterPro" id="IPR017441">
    <property type="entry name" value="Protein_kinase_ATP_BS"/>
</dbReference>
<proteinExistence type="predicted"/>
<dbReference type="RefSeq" id="WP_345062078.1">
    <property type="nucleotide sequence ID" value="NZ_BAABEX010000007.1"/>
</dbReference>
<evidence type="ECO:0000259" key="9">
    <source>
        <dbReference type="PROSITE" id="PS50042"/>
    </source>
</evidence>
<evidence type="ECO:0000313" key="11">
    <source>
        <dbReference type="Proteomes" id="UP001501788"/>
    </source>
</evidence>
<evidence type="ECO:0000259" key="8">
    <source>
        <dbReference type="PROSITE" id="PS50011"/>
    </source>
</evidence>
<evidence type="ECO:0000256" key="6">
    <source>
        <dbReference type="ARBA" id="ARBA00022992"/>
    </source>
</evidence>
<keyword evidence="5 7" id="KW-0067">ATP-binding</keyword>
<organism evidence="10 11">
    <name type="scientific">Acidovorax lacteus</name>
    <dbReference type="NCBI Taxonomy" id="1924988"/>
    <lineage>
        <taxon>Bacteria</taxon>
        <taxon>Pseudomonadati</taxon>
        <taxon>Pseudomonadota</taxon>
        <taxon>Betaproteobacteria</taxon>
        <taxon>Burkholderiales</taxon>
        <taxon>Comamonadaceae</taxon>
        <taxon>Acidovorax</taxon>
    </lineage>
</organism>
<reference evidence="11" key="1">
    <citation type="journal article" date="2019" name="Int. J. Syst. Evol. Microbiol.">
        <title>The Global Catalogue of Microorganisms (GCM) 10K type strain sequencing project: providing services to taxonomists for standard genome sequencing and annotation.</title>
        <authorList>
            <consortium name="The Broad Institute Genomics Platform"/>
            <consortium name="The Broad Institute Genome Sequencing Center for Infectious Disease"/>
            <person name="Wu L."/>
            <person name="Ma J."/>
        </authorList>
    </citation>
    <scope>NUCLEOTIDE SEQUENCE [LARGE SCALE GENOMIC DNA]</scope>
    <source>
        <strain evidence="11">JCM 31890</strain>
    </source>
</reference>
<dbReference type="PANTHER" id="PTHR43289:SF6">
    <property type="entry name" value="SERINE_THREONINE-PROTEIN KINASE NEKL-3"/>
    <property type="match status" value="1"/>
</dbReference>
<dbReference type="PANTHER" id="PTHR43289">
    <property type="entry name" value="MITOGEN-ACTIVATED PROTEIN KINASE KINASE KINASE 20-RELATED"/>
    <property type="match status" value="1"/>
</dbReference>
<evidence type="ECO:0008006" key="12">
    <source>
        <dbReference type="Google" id="ProtNLM"/>
    </source>
</evidence>
<evidence type="ECO:0000256" key="3">
    <source>
        <dbReference type="ARBA" id="ARBA00022741"/>
    </source>
</evidence>
<dbReference type="Gene3D" id="2.60.120.10">
    <property type="entry name" value="Jelly Rolls"/>
    <property type="match status" value="1"/>
</dbReference>
<keyword evidence="2" id="KW-0808">Transferase</keyword>
<protein>
    <recommendedName>
        <fullName evidence="12">Non-specific serine/threonine protein kinase</fullName>
    </recommendedName>
</protein>
<sequence>MASAAAPVPPSALPRQVGRYRLEAELGRGATGVVYRAVDGFRGRQVALKQLHPHLLADPATAERCRRQMRNEVAHTGRLRHPHIVRLLDADAAAEPPYLVLEYVDGVPLSAHTAPDRLLPIDQVLDIAFKCCNALEHAQREGLVHRDIKPANLLLARDGTVKLTDFGTALSLRGEATQLAGLVGSPAYMSPEQVREEPLTPHSDMFSLGVALYELLTGRRPFEGETDFATLYRIGHDEPVRPGLLRSALPPEVEAAVLRALAKRPEDRHASWDAFAQALLAAQQGLPRQRSLDTEAERFARLRALPFFAGFTDVALWELLRLAKWRRLPRGTVLMREGTPGASFSVLLAGQVQVTRQGWQLSTLGPGVSIGEMVYLRPDHPVRTATAVAETEVLVLKVPNAALREASEALQSHFDKAFIQLLVARLIATNEQLAEWDVAPAPAGRT</sequence>
<dbReference type="EMBL" id="BAABEX010000007">
    <property type="protein sequence ID" value="GAA4421740.1"/>
    <property type="molecule type" value="Genomic_DNA"/>
</dbReference>
<dbReference type="CDD" id="cd00038">
    <property type="entry name" value="CAP_ED"/>
    <property type="match status" value="1"/>
</dbReference>
<dbReference type="PROSITE" id="PS50042">
    <property type="entry name" value="CNMP_BINDING_3"/>
    <property type="match status" value="1"/>
</dbReference>
<dbReference type="SUPFAM" id="SSF51206">
    <property type="entry name" value="cAMP-binding domain-like"/>
    <property type="match status" value="1"/>
</dbReference>
<feature type="domain" description="Cyclic nucleotide-binding" evidence="9">
    <location>
        <begin position="307"/>
        <end position="405"/>
    </location>
</feature>
<dbReference type="Proteomes" id="UP001501788">
    <property type="component" value="Unassembled WGS sequence"/>
</dbReference>
<keyword evidence="3 7" id="KW-0547">Nucleotide-binding</keyword>
<keyword evidence="1" id="KW-0140">cGMP</keyword>
<evidence type="ECO:0000256" key="2">
    <source>
        <dbReference type="ARBA" id="ARBA00022679"/>
    </source>
</evidence>
<dbReference type="InterPro" id="IPR018490">
    <property type="entry name" value="cNMP-bd_dom_sf"/>
</dbReference>
<evidence type="ECO:0000256" key="7">
    <source>
        <dbReference type="PROSITE-ProRule" id="PRU10141"/>
    </source>
</evidence>
<dbReference type="InterPro" id="IPR000719">
    <property type="entry name" value="Prot_kinase_dom"/>
</dbReference>
<keyword evidence="11" id="KW-1185">Reference proteome</keyword>
<dbReference type="InterPro" id="IPR000595">
    <property type="entry name" value="cNMP-bd_dom"/>
</dbReference>
<evidence type="ECO:0000256" key="4">
    <source>
        <dbReference type="ARBA" id="ARBA00022777"/>
    </source>
</evidence>
<gene>
    <name evidence="10" type="ORF">GCM10023090_11500</name>
</gene>
<dbReference type="PROSITE" id="PS00107">
    <property type="entry name" value="PROTEIN_KINASE_ATP"/>
    <property type="match status" value="1"/>
</dbReference>
<feature type="binding site" evidence="7">
    <location>
        <position position="49"/>
    </location>
    <ligand>
        <name>ATP</name>
        <dbReference type="ChEBI" id="CHEBI:30616"/>
    </ligand>
</feature>
<accession>A0ABP8L311</accession>
<dbReference type="Pfam" id="PF00069">
    <property type="entry name" value="Pkinase"/>
    <property type="match status" value="1"/>
</dbReference>
<comment type="caution">
    <text evidence="10">The sequence shown here is derived from an EMBL/GenBank/DDBJ whole genome shotgun (WGS) entry which is preliminary data.</text>
</comment>
<dbReference type="Gene3D" id="3.30.200.20">
    <property type="entry name" value="Phosphorylase Kinase, domain 1"/>
    <property type="match status" value="1"/>
</dbReference>
<dbReference type="Gene3D" id="1.10.510.10">
    <property type="entry name" value="Transferase(Phosphotransferase) domain 1"/>
    <property type="match status" value="1"/>
</dbReference>
<dbReference type="InterPro" id="IPR014710">
    <property type="entry name" value="RmlC-like_jellyroll"/>
</dbReference>
<evidence type="ECO:0000256" key="1">
    <source>
        <dbReference type="ARBA" id="ARBA00022535"/>
    </source>
</evidence>
<dbReference type="SMART" id="SM00220">
    <property type="entry name" value="S_TKc"/>
    <property type="match status" value="1"/>
</dbReference>
<dbReference type="InterPro" id="IPR008271">
    <property type="entry name" value="Ser/Thr_kinase_AS"/>
</dbReference>
<dbReference type="InterPro" id="IPR011009">
    <property type="entry name" value="Kinase-like_dom_sf"/>
</dbReference>
<feature type="domain" description="Protein kinase" evidence="8">
    <location>
        <begin position="20"/>
        <end position="280"/>
    </location>
</feature>
<dbReference type="PROSITE" id="PS50011">
    <property type="entry name" value="PROTEIN_KINASE_DOM"/>
    <property type="match status" value="1"/>
</dbReference>
<keyword evidence="4" id="KW-0418">Kinase</keyword>
<dbReference type="Pfam" id="PF00027">
    <property type="entry name" value="cNMP_binding"/>
    <property type="match status" value="1"/>
</dbReference>
<name>A0ABP8L311_9BURK</name>
<evidence type="ECO:0000256" key="5">
    <source>
        <dbReference type="ARBA" id="ARBA00022840"/>
    </source>
</evidence>
<dbReference type="SUPFAM" id="SSF56112">
    <property type="entry name" value="Protein kinase-like (PK-like)"/>
    <property type="match status" value="1"/>
</dbReference>
<evidence type="ECO:0000313" key="10">
    <source>
        <dbReference type="EMBL" id="GAA4421740.1"/>
    </source>
</evidence>
<dbReference type="CDD" id="cd14014">
    <property type="entry name" value="STKc_PknB_like"/>
    <property type="match status" value="1"/>
</dbReference>
<dbReference type="SMART" id="SM00100">
    <property type="entry name" value="cNMP"/>
    <property type="match status" value="1"/>
</dbReference>
<dbReference type="PROSITE" id="PS00108">
    <property type="entry name" value="PROTEIN_KINASE_ST"/>
    <property type="match status" value="1"/>
</dbReference>